<name>A0A221C9F5_9VIRU</name>
<sequence>MSERFENAIKKWYEESATANLEYLDLASSQKPTLSLLHNNIAVIYDRVSLFAKVSLKQFKQILEENHSFKSEIVQLRKHIASLEQEFHSSKPLSKSEIRELVVEISKQPKLVEEQAVKLTEDLRIQVRKVESLLHEVKTLIGG</sequence>
<dbReference type="EMBL" id="KX852476">
    <property type="protein sequence ID" value="ASL69987.1"/>
    <property type="molecule type" value="Genomic_DNA"/>
</dbReference>
<dbReference type="GeneID" id="33868344"/>
<proteinExistence type="predicted"/>
<organism evidence="1">
    <name type="scientific">Jujube mosaic-associated virus</name>
    <dbReference type="NCBI Taxonomy" id="2020956"/>
    <lineage>
        <taxon>Viruses</taxon>
        <taxon>Riboviria</taxon>
        <taxon>Pararnavirae</taxon>
        <taxon>Artverviricota</taxon>
        <taxon>Revtraviricetes</taxon>
        <taxon>Ortervirales</taxon>
        <taxon>Caulimoviridae</taxon>
        <taxon>Badnavirus</taxon>
        <taxon>Badnavirus tesselloziziphi</taxon>
    </lineage>
</organism>
<dbReference type="Proteomes" id="UP000217298">
    <property type="component" value="Segment"/>
</dbReference>
<dbReference type="KEGG" id="vg:33868344"/>
<reference evidence="1" key="1">
    <citation type="journal article" date="2017" name="Arch. Virol.">
        <title>Full genome sequence of jujube mosaic-associated virus, a new member of the family Caulimoviridae.</title>
        <authorList>
            <person name="Du K."/>
            <person name="Liu S."/>
            <person name="Chen Z."/>
            <person name="Fan Z."/>
            <person name="Wang H."/>
            <person name="Tian G."/>
            <person name="Zhou T."/>
        </authorList>
    </citation>
    <scope>NUCLEOTIDE SEQUENCE [LARGE SCALE GENOMIC DNA]</scope>
    <source>
        <strain evidence="1">Z6</strain>
    </source>
</reference>
<keyword evidence="2" id="KW-1185">Reference proteome</keyword>
<evidence type="ECO:0000313" key="1">
    <source>
        <dbReference type="EMBL" id="ASL69987.1"/>
    </source>
</evidence>
<protein>
    <submittedName>
        <fullName evidence="1">P1</fullName>
    </submittedName>
</protein>
<evidence type="ECO:0000313" key="2">
    <source>
        <dbReference type="Proteomes" id="UP000217298"/>
    </source>
</evidence>
<accession>A0A221C9F5</accession>
<dbReference type="OrthoDB" id="16938at10239"/>
<dbReference type="RefSeq" id="YP_009408591.1">
    <property type="nucleotide sequence ID" value="NC_035472.1"/>
</dbReference>
<dbReference type="Pfam" id="PF07028">
    <property type="entry name" value="DUF1319"/>
    <property type="match status" value="1"/>
</dbReference>
<dbReference type="InterPro" id="IPR010746">
    <property type="entry name" value="CYMV_Orf1"/>
</dbReference>